<reference evidence="3" key="1">
    <citation type="submission" date="2018-02" db="EMBL/GenBank/DDBJ databases">
        <authorList>
            <person name="Clavel T."/>
            <person name="Strowig T."/>
        </authorList>
    </citation>
    <scope>NUCLEOTIDE SEQUENCE [LARGE SCALE GENOMIC DNA]</scope>
    <source>
        <strain evidence="3">DSM 103720</strain>
    </source>
</reference>
<dbReference type="GO" id="GO:0004553">
    <property type="term" value="F:hydrolase activity, hydrolyzing O-glycosyl compounds"/>
    <property type="evidence" value="ECO:0007669"/>
    <property type="project" value="UniProtKB-ARBA"/>
</dbReference>
<gene>
    <name evidence="2" type="ORF">C5O23_05465</name>
</gene>
<proteinExistence type="predicted"/>
<protein>
    <recommendedName>
        <fullName evidence="1">PKD domain-containing protein</fullName>
    </recommendedName>
</protein>
<organism evidence="2 3">
    <name type="scientific">Duncaniella muris</name>
    <dbReference type="NCBI Taxonomy" id="2094150"/>
    <lineage>
        <taxon>Bacteria</taxon>
        <taxon>Pseudomonadati</taxon>
        <taxon>Bacteroidota</taxon>
        <taxon>Bacteroidia</taxon>
        <taxon>Bacteroidales</taxon>
        <taxon>Muribaculaceae</taxon>
        <taxon>Duncaniella</taxon>
    </lineage>
</organism>
<dbReference type="AlphaFoldDB" id="A0A2V1IKQ4"/>
<dbReference type="InterPro" id="IPR013320">
    <property type="entry name" value="ConA-like_dom_sf"/>
</dbReference>
<evidence type="ECO:0000313" key="2">
    <source>
        <dbReference type="EMBL" id="PWB02880.1"/>
    </source>
</evidence>
<dbReference type="Gene3D" id="2.60.120.200">
    <property type="match status" value="1"/>
</dbReference>
<dbReference type="Proteomes" id="UP000244905">
    <property type="component" value="Unassembled WGS sequence"/>
</dbReference>
<accession>A0A2V1IKQ4</accession>
<dbReference type="InterPro" id="IPR000601">
    <property type="entry name" value="PKD_dom"/>
</dbReference>
<keyword evidence="3" id="KW-1185">Reference proteome</keyword>
<feature type="domain" description="PKD" evidence="1">
    <location>
        <begin position="344"/>
        <end position="374"/>
    </location>
</feature>
<name>A0A2V1IKQ4_9BACT</name>
<sequence>MDKSLILHLPFHDPDGSKAYDYSQSRADADLSGDAKLIKDADAGKALSIKGVGEAITAKAIPFNTDFTLTINIKTPHNRIGWVLNSPGVEKFIERWISVAPNRREFLAFVKSGNSFTVYRNKEVVFVGTISGTPNGFALCDDDLIETNVIIDDVQLYNRALKEKEVLMIQGANDDVEYFLDGFNFKEYGVEVSASKGLVDRLARKETLTAEWDNYHGIVRDKKRPRFKERTIVLDCFIYASSRTAFVEWVQRFFSLFDAPGNHRFKCVPHLKTKPLVYEVELHDGVSVEKTWGHYNDELMVGTFQITLVEDEPVKRVLRHIGTTANTVASITVTSTKYLNIYWGDGSHTYNVAGNQKTVEHTYEEPGEYDIIISGVIEDIEEFSTNAIVVWEILK</sequence>
<dbReference type="GO" id="GO:0005975">
    <property type="term" value="P:carbohydrate metabolic process"/>
    <property type="evidence" value="ECO:0007669"/>
    <property type="project" value="UniProtKB-ARBA"/>
</dbReference>
<dbReference type="PROSITE" id="PS50093">
    <property type="entry name" value="PKD"/>
    <property type="match status" value="1"/>
</dbReference>
<comment type="caution">
    <text evidence="2">The sequence shown here is derived from an EMBL/GenBank/DDBJ whole genome shotgun (WGS) entry which is preliminary data.</text>
</comment>
<dbReference type="SUPFAM" id="SSF49899">
    <property type="entry name" value="Concanavalin A-like lectins/glucanases"/>
    <property type="match status" value="1"/>
</dbReference>
<dbReference type="EMBL" id="PUEC01000009">
    <property type="protein sequence ID" value="PWB02880.1"/>
    <property type="molecule type" value="Genomic_DNA"/>
</dbReference>
<evidence type="ECO:0000259" key="1">
    <source>
        <dbReference type="PROSITE" id="PS50093"/>
    </source>
</evidence>
<evidence type="ECO:0000313" key="3">
    <source>
        <dbReference type="Proteomes" id="UP000244905"/>
    </source>
</evidence>